<evidence type="ECO:0000256" key="3">
    <source>
        <dbReference type="ARBA" id="ARBA00022989"/>
    </source>
</evidence>
<feature type="transmembrane region" description="Helical" evidence="5">
    <location>
        <begin position="29"/>
        <end position="52"/>
    </location>
</feature>
<sequence length="100" mass="11032">MIPIYPILFAFAIFSIGAAGIATSRHMVIMVFAVEVVLVASALLGTVFYFYFVGSSSILPFLFAVWAIAASEAILLVIFYRYMVRADVSLDVTKLSRIKE</sequence>
<comment type="subcellular location">
    <subcellularLocation>
        <location evidence="1">Membrane</location>
        <topology evidence="1">Multi-pass membrane protein</topology>
    </subcellularLocation>
</comment>
<protein>
    <submittedName>
        <fullName evidence="6">NADH-ubiquinone oxidoreductase chain 4L</fullName>
    </submittedName>
</protein>
<reference evidence="6 7" key="2">
    <citation type="journal article" date="2010" name="Proc. Natl. Acad. Sci. U.S.A.">
        <title>Enigmatic, ultrasmall, uncultivated Archaea.</title>
        <authorList>
            <person name="Baker B.J."/>
            <person name="Comolli L.R."/>
            <person name="Dick G.J."/>
            <person name="Hauser L.J."/>
            <person name="Hyatt D."/>
            <person name="Dill B.D."/>
            <person name="Land M.L."/>
            <person name="Verberkmoes N.C."/>
            <person name="Hettich R.L."/>
            <person name="Banfield J.F."/>
        </authorList>
    </citation>
    <scope>NUCLEOTIDE SEQUENCE [LARGE SCALE GENOMIC DNA]</scope>
    <source>
        <strain evidence="6">ARMAN-2</strain>
    </source>
</reference>
<keyword evidence="3 5" id="KW-1133">Transmembrane helix</keyword>
<dbReference type="Gene3D" id="1.10.287.3510">
    <property type="match status" value="1"/>
</dbReference>
<dbReference type="GO" id="GO:0016020">
    <property type="term" value="C:membrane"/>
    <property type="evidence" value="ECO:0007669"/>
    <property type="project" value="UniProtKB-SubCell"/>
</dbReference>
<evidence type="ECO:0000313" key="7">
    <source>
        <dbReference type="Proteomes" id="UP000332487"/>
    </source>
</evidence>
<keyword evidence="7" id="KW-1185">Reference proteome</keyword>
<keyword evidence="2 5" id="KW-0812">Transmembrane</keyword>
<dbReference type="Proteomes" id="UP000332487">
    <property type="component" value="Unassembled WGS sequence"/>
</dbReference>
<dbReference type="AlphaFoldDB" id="C7DIL7"/>
<evidence type="ECO:0000256" key="4">
    <source>
        <dbReference type="ARBA" id="ARBA00023136"/>
    </source>
</evidence>
<feature type="transmembrane region" description="Helical" evidence="5">
    <location>
        <begin position="58"/>
        <end position="80"/>
    </location>
</feature>
<dbReference type="EMBL" id="GG697241">
    <property type="protein sequence ID" value="EET89791.1"/>
    <property type="molecule type" value="Genomic_DNA"/>
</dbReference>
<reference evidence="6 7" key="1">
    <citation type="journal article" date="2009" name="Genome Biol.">
        <title>Community-wide analysis of microbial genome sequence signatures.</title>
        <authorList>
            <person name="Dick G.J."/>
            <person name="Andersson A.F."/>
            <person name="Baker B.J."/>
            <person name="Simmons S.L."/>
            <person name="Thomas B.C."/>
            <person name="Yelton A.P."/>
            <person name="Banfield J.F."/>
        </authorList>
    </citation>
    <scope>NUCLEOTIDE SEQUENCE [LARGE SCALE GENOMIC DNA]</scope>
    <source>
        <strain evidence="6">ARMAN-2</strain>
    </source>
</reference>
<evidence type="ECO:0000313" key="6">
    <source>
        <dbReference type="EMBL" id="EET89791.1"/>
    </source>
</evidence>
<dbReference type="InterPro" id="IPR039428">
    <property type="entry name" value="NUOK/Mnh_C1-like"/>
</dbReference>
<name>C7DIL7_MICA2</name>
<organism evidence="6 7">
    <name type="scientific">Candidatus Micrarchaeum acidiphilum ARMAN-2</name>
    <dbReference type="NCBI Taxonomy" id="425595"/>
    <lineage>
        <taxon>Archaea</taxon>
        <taxon>Candidatus Micrarchaeota</taxon>
        <taxon>Candidatus Micrarchaeia</taxon>
        <taxon>Candidatus Micrarchaeales</taxon>
        <taxon>Candidatus Micrarchaeaceae</taxon>
        <taxon>Candidatus Micrarchaeum</taxon>
    </lineage>
</organism>
<proteinExistence type="predicted"/>
<evidence type="ECO:0000256" key="5">
    <source>
        <dbReference type="SAM" id="Phobius"/>
    </source>
</evidence>
<evidence type="ECO:0000256" key="1">
    <source>
        <dbReference type="ARBA" id="ARBA00004141"/>
    </source>
</evidence>
<evidence type="ECO:0000256" key="2">
    <source>
        <dbReference type="ARBA" id="ARBA00022692"/>
    </source>
</evidence>
<dbReference type="Pfam" id="PF00420">
    <property type="entry name" value="Oxidored_q2"/>
    <property type="match status" value="1"/>
</dbReference>
<feature type="transmembrane region" description="Helical" evidence="5">
    <location>
        <begin position="6"/>
        <end position="22"/>
    </location>
</feature>
<keyword evidence="4 5" id="KW-0472">Membrane</keyword>
<accession>C7DIL7</accession>
<gene>
    <name evidence="6" type="ORF">UNLARM2_0905</name>
</gene>